<feature type="domain" description="DNA polymerase III subunit gamma/ tau C-terminal" evidence="2">
    <location>
        <begin position="62"/>
        <end position="175"/>
    </location>
</feature>
<comment type="caution">
    <text evidence="3">The sequence shown here is derived from an EMBL/GenBank/DDBJ whole genome shotgun (WGS) entry which is preliminary data.</text>
</comment>
<feature type="non-terminal residue" evidence="3">
    <location>
        <position position="1"/>
    </location>
</feature>
<reference evidence="4" key="1">
    <citation type="journal article" date="2019" name="Int. J. Syst. Evol. Microbiol.">
        <title>The Global Catalogue of Microorganisms (GCM) 10K type strain sequencing project: providing services to taxonomists for standard genome sequencing and annotation.</title>
        <authorList>
            <consortium name="The Broad Institute Genomics Platform"/>
            <consortium name="The Broad Institute Genome Sequencing Center for Infectious Disease"/>
            <person name="Wu L."/>
            <person name="Ma J."/>
        </authorList>
    </citation>
    <scope>NUCLEOTIDE SEQUENCE [LARGE SCALE GENOMIC DNA]</scope>
    <source>
        <strain evidence="4">KCTC 42964</strain>
    </source>
</reference>
<sequence length="249" mass="25477">PEPAATIPAAAQDDPAEPPPWVVAGDGDPVAADSEPADLGAGDGPPSWLDPGEGEVSLDPMPESFPALVELFQAHRQMRLAVALHHHAHLVRYAAGQVELRLEPEAPRDLAGRMTQHLKAWTGRQWMVTLSAAEGAPTLAAQEAEASASRKAEAAGHPLVKAVLEGFPGAELVEVRSLPLLTGGADLAGGAQEEGGWADSGEPPDEDSTPAAEAAGRSDSEDGPDEEPGQHDEAGAGHAGKNAGDAGRA</sequence>
<feature type="region of interest" description="Disordered" evidence="1">
    <location>
        <begin position="1"/>
        <end position="54"/>
    </location>
</feature>
<proteinExistence type="predicted"/>
<evidence type="ECO:0000259" key="2">
    <source>
        <dbReference type="Pfam" id="PF12362"/>
    </source>
</evidence>
<protein>
    <recommendedName>
        <fullName evidence="2">DNA polymerase III subunit gamma/ tau C-terminal domain-containing protein</fullName>
    </recommendedName>
</protein>
<dbReference type="InterPro" id="IPR022107">
    <property type="entry name" value="DNA_pol_III_gamma/tau_C"/>
</dbReference>
<gene>
    <name evidence="3" type="ORF">ACFOGJ_22860</name>
</gene>
<dbReference type="Pfam" id="PF12362">
    <property type="entry name" value="DUF3646"/>
    <property type="match status" value="1"/>
</dbReference>
<accession>A0ABV7L618</accession>
<name>A0ABV7L618_9PROT</name>
<dbReference type="Proteomes" id="UP001595528">
    <property type="component" value="Unassembled WGS sequence"/>
</dbReference>
<evidence type="ECO:0000256" key="1">
    <source>
        <dbReference type="SAM" id="MobiDB-lite"/>
    </source>
</evidence>
<organism evidence="3 4">
    <name type="scientific">Marinibaculum pumilum</name>
    <dbReference type="NCBI Taxonomy" id="1766165"/>
    <lineage>
        <taxon>Bacteria</taxon>
        <taxon>Pseudomonadati</taxon>
        <taxon>Pseudomonadota</taxon>
        <taxon>Alphaproteobacteria</taxon>
        <taxon>Rhodospirillales</taxon>
        <taxon>Rhodospirillaceae</taxon>
        <taxon>Marinibaculum</taxon>
    </lineage>
</organism>
<keyword evidence="4" id="KW-1185">Reference proteome</keyword>
<dbReference type="EMBL" id="JBHRTR010000036">
    <property type="protein sequence ID" value="MFC3230110.1"/>
    <property type="molecule type" value="Genomic_DNA"/>
</dbReference>
<evidence type="ECO:0000313" key="4">
    <source>
        <dbReference type="Proteomes" id="UP001595528"/>
    </source>
</evidence>
<feature type="region of interest" description="Disordered" evidence="1">
    <location>
        <begin position="186"/>
        <end position="249"/>
    </location>
</feature>
<evidence type="ECO:0000313" key="3">
    <source>
        <dbReference type="EMBL" id="MFC3230110.1"/>
    </source>
</evidence>